<evidence type="ECO:0000256" key="5">
    <source>
        <dbReference type="SAM" id="MobiDB-lite"/>
    </source>
</evidence>
<feature type="transmembrane region" description="Helical" evidence="6">
    <location>
        <begin position="143"/>
        <end position="169"/>
    </location>
</feature>
<evidence type="ECO:0000256" key="2">
    <source>
        <dbReference type="ARBA" id="ARBA00022692"/>
    </source>
</evidence>
<evidence type="ECO:0000256" key="3">
    <source>
        <dbReference type="ARBA" id="ARBA00022989"/>
    </source>
</evidence>
<evidence type="ECO:0000256" key="1">
    <source>
        <dbReference type="ARBA" id="ARBA00004141"/>
    </source>
</evidence>
<dbReference type="Proteomes" id="UP000214646">
    <property type="component" value="Unassembled WGS sequence"/>
</dbReference>
<keyword evidence="3 6" id="KW-1133">Transmembrane helix</keyword>
<sequence length="403" mass="44188">MSAALLDDDDRLGIPVAGIKPPMPEPRVSEPAPTPEPEEPVLRAGETDLGRPPQIPARAAPLTDDERRRLNDAEEAQALRELAEAEEMLASDPAVIRWAGWFAHPLAAAILVGAAGALGLFLYSQVLNILATLATQPTWAQYAGYAGLALLSGAVLYSMLRLTLLYACLQRNRQLRVEGLEELHARTRLRWLALAKSADAKARLEDYLRKFPIQTEKERKKLARVGVTPAMATELMAIRDELLDPARFGSSGQWFTRFRDGFQGRLDAAADERVKYWAKRTGVVTALAPNGLVDSAATVYFGFAMIADLCQVYNLRAGNAGTAVLLGRVFFNAYLAGQLNDLESLTEEHLQQLFHPGGPFYEFAAARMVAKVGAKATSGMLNYFLLNRLGKYTCRLLRPVAHG</sequence>
<proteinExistence type="predicted"/>
<organism evidence="7 8">
    <name type="scientific">Fimbriiglobus ruber</name>
    <dbReference type="NCBI Taxonomy" id="1908690"/>
    <lineage>
        <taxon>Bacteria</taxon>
        <taxon>Pseudomonadati</taxon>
        <taxon>Planctomycetota</taxon>
        <taxon>Planctomycetia</taxon>
        <taxon>Gemmatales</taxon>
        <taxon>Gemmataceae</taxon>
        <taxon>Fimbriiglobus</taxon>
    </lineage>
</organism>
<protein>
    <recommendedName>
        <fullName evidence="9">DUF697 domain-containing protein</fullName>
    </recommendedName>
</protein>
<dbReference type="OrthoDB" id="257622at2"/>
<gene>
    <name evidence="7" type="ORF">FRUB_08576</name>
</gene>
<evidence type="ECO:0008006" key="9">
    <source>
        <dbReference type="Google" id="ProtNLM"/>
    </source>
</evidence>
<dbReference type="GO" id="GO:0016020">
    <property type="term" value="C:membrane"/>
    <property type="evidence" value="ECO:0007669"/>
    <property type="project" value="UniProtKB-SubCell"/>
</dbReference>
<feature type="region of interest" description="Disordered" evidence="5">
    <location>
        <begin position="1"/>
        <end position="65"/>
    </location>
</feature>
<dbReference type="InterPro" id="IPR021147">
    <property type="entry name" value="DUF697"/>
</dbReference>
<name>A0A225D4Z0_9BACT</name>
<feature type="compositionally biased region" description="Acidic residues" evidence="5">
    <location>
        <begin position="1"/>
        <end position="10"/>
    </location>
</feature>
<dbReference type="EMBL" id="NIDE01000017">
    <property type="protein sequence ID" value="OWK36013.1"/>
    <property type="molecule type" value="Genomic_DNA"/>
</dbReference>
<dbReference type="RefSeq" id="WP_161967958.1">
    <property type="nucleotide sequence ID" value="NZ_NIDE01000017.1"/>
</dbReference>
<evidence type="ECO:0000313" key="7">
    <source>
        <dbReference type="EMBL" id="OWK36013.1"/>
    </source>
</evidence>
<evidence type="ECO:0000256" key="6">
    <source>
        <dbReference type="SAM" id="Phobius"/>
    </source>
</evidence>
<keyword evidence="4 6" id="KW-0472">Membrane</keyword>
<keyword evidence="2 6" id="KW-0812">Transmembrane</keyword>
<dbReference type="AlphaFoldDB" id="A0A225D4Z0"/>
<dbReference type="Pfam" id="PF05128">
    <property type="entry name" value="DUF697"/>
    <property type="match status" value="1"/>
</dbReference>
<accession>A0A225D4Z0</accession>
<comment type="subcellular location">
    <subcellularLocation>
        <location evidence="1">Membrane</location>
        <topology evidence="1">Multi-pass membrane protein</topology>
    </subcellularLocation>
</comment>
<evidence type="ECO:0000313" key="8">
    <source>
        <dbReference type="Proteomes" id="UP000214646"/>
    </source>
</evidence>
<comment type="caution">
    <text evidence="7">The sequence shown here is derived from an EMBL/GenBank/DDBJ whole genome shotgun (WGS) entry which is preliminary data.</text>
</comment>
<reference evidence="8" key="1">
    <citation type="submission" date="2017-06" db="EMBL/GenBank/DDBJ databases">
        <title>Genome analysis of Fimbriiglobus ruber SP5, the first member of the order Planctomycetales with confirmed chitinolytic capability.</title>
        <authorList>
            <person name="Ravin N.V."/>
            <person name="Rakitin A.L."/>
            <person name="Ivanova A.A."/>
            <person name="Beletsky A.V."/>
            <person name="Kulichevskaya I.S."/>
            <person name="Mardanov A.V."/>
            <person name="Dedysh S.N."/>
        </authorList>
    </citation>
    <scope>NUCLEOTIDE SEQUENCE [LARGE SCALE GENOMIC DNA]</scope>
    <source>
        <strain evidence="8">SP5</strain>
    </source>
</reference>
<evidence type="ECO:0000256" key="4">
    <source>
        <dbReference type="ARBA" id="ARBA00023136"/>
    </source>
</evidence>
<keyword evidence="8" id="KW-1185">Reference proteome</keyword>
<feature type="transmembrane region" description="Helical" evidence="6">
    <location>
        <begin position="98"/>
        <end position="123"/>
    </location>
</feature>